<proteinExistence type="predicted"/>
<gene>
    <name evidence="1" type="ORF">SDC9_107991</name>
</gene>
<protein>
    <submittedName>
        <fullName evidence="1">Uncharacterized protein</fullName>
    </submittedName>
</protein>
<dbReference type="EMBL" id="VSSQ01018169">
    <property type="protein sequence ID" value="MPM61137.1"/>
    <property type="molecule type" value="Genomic_DNA"/>
</dbReference>
<accession>A0A645B6V3</accession>
<reference evidence="1" key="1">
    <citation type="submission" date="2019-08" db="EMBL/GenBank/DDBJ databases">
        <authorList>
            <person name="Kucharzyk K."/>
            <person name="Murdoch R.W."/>
            <person name="Higgins S."/>
            <person name="Loffler F."/>
        </authorList>
    </citation>
    <scope>NUCLEOTIDE SEQUENCE</scope>
</reference>
<sequence length="57" mass="6306">MEFFVDRQKVKQALAWMLAGAVSAVHDGCGNARAFDQLFVVGFCAVADNDHIHADRR</sequence>
<name>A0A645B6V3_9ZZZZ</name>
<evidence type="ECO:0000313" key="1">
    <source>
        <dbReference type="EMBL" id="MPM61137.1"/>
    </source>
</evidence>
<organism evidence="1">
    <name type="scientific">bioreactor metagenome</name>
    <dbReference type="NCBI Taxonomy" id="1076179"/>
    <lineage>
        <taxon>unclassified sequences</taxon>
        <taxon>metagenomes</taxon>
        <taxon>ecological metagenomes</taxon>
    </lineage>
</organism>
<comment type="caution">
    <text evidence="1">The sequence shown here is derived from an EMBL/GenBank/DDBJ whole genome shotgun (WGS) entry which is preliminary data.</text>
</comment>
<dbReference type="AlphaFoldDB" id="A0A645B6V3"/>